<dbReference type="GO" id="GO:0006782">
    <property type="term" value="P:protoporphyrinogen IX biosynthetic process"/>
    <property type="evidence" value="ECO:0007669"/>
    <property type="project" value="UniProtKB-UniRule"/>
</dbReference>
<comment type="catalytic activity">
    <reaction evidence="10 11">
        <text>protoporphyrinogen IX + 3 O2 = protoporphyrin IX + 3 H2O2</text>
        <dbReference type="Rhea" id="RHEA:25576"/>
        <dbReference type="ChEBI" id="CHEBI:15379"/>
        <dbReference type="ChEBI" id="CHEBI:16240"/>
        <dbReference type="ChEBI" id="CHEBI:57306"/>
        <dbReference type="ChEBI" id="CHEBI:57307"/>
        <dbReference type="EC" id="1.3.3.4"/>
    </reaction>
</comment>
<dbReference type="Pfam" id="PF01593">
    <property type="entry name" value="Amino_oxidase"/>
    <property type="match status" value="1"/>
</dbReference>
<dbReference type="PANTHER" id="PTHR42923">
    <property type="entry name" value="PROTOPORPHYRINOGEN OXIDASE"/>
    <property type="match status" value="1"/>
</dbReference>
<keyword evidence="14" id="KW-1185">Reference proteome</keyword>
<protein>
    <recommendedName>
        <fullName evidence="4 11">Protoporphyrinogen oxidase</fullName>
        <ecNumber evidence="4 11">1.3.3.4</ecNumber>
    </recommendedName>
</protein>
<gene>
    <name evidence="13" type="ORF">CDL12_07204</name>
</gene>
<dbReference type="InterPro" id="IPR002937">
    <property type="entry name" value="Amino_oxidase"/>
</dbReference>
<evidence type="ECO:0000256" key="6">
    <source>
        <dbReference type="ARBA" id="ARBA00022827"/>
    </source>
</evidence>
<dbReference type="InterPro" id="IPR004572">
    <property type="entry name" value="Protoporphyrinogen_oxidase"/>
</dbReference>
<dbReference type="EMBL" id="NKXS01001173">
    <property type="protein sequence ID" value="PIN20107.1"/>
    <property type="molecule type" value="Genomic_DNA"/>
</dbReference>
<dbReference type="InterPro" id="IPR036188">
    <property type="entry name" value="FAD/NAD-bd_sf"/>
</dbReference>
<evidence type="ECO:0000259" key="12">
    <source>
        <dbReference type="Pfam" id="PF01593"/>
    </source>
</evidence>
<dbReference type="STRING" id="429701.A0A2G9HRF6"/>
<keyword evidence="5 11" id="KW-0285">Flavoprotein</keyword>
<dbReference type="OrthoDB" id="419752at2759"/>
<evidence type="ECO:0000256" key="3">
    <source>
        <dbReference type="ARBA" id="ARBA00010551"/>
    </source>
</evidence>
<dbReference type="GO" id="GO:0004729">
    <property type="term" value="F:oxygen-dependent protoporphyrinogen oxidase activity"/>
    <property type="evidence" value="ECO:0007669"/>
    <property type="project" value="UniProtKB-UniRule"/>
</dbReference>
<comment type="similarity">
    <text evidence="3 11">Belongs to the protoporphyrinogen/coproporphyrinogen oxidase family. Protoporphyrinogen oxidase subfamily.</text>
</comment>
<reference evidence="14" key="1">
    <citation type="journal article" date="2018" name="Gigascience">
        <title>Genome assembly of the Pink Ipe (Handroanthus impetiginosus, Bignoniaceae), a highly valued, ecologically keystone Neotropical timber forest tree.</title>
        <authorList>
            <person name="Silva-Junior O.B."/>
            <person name="Grattapaglia D."/>
            <person name="Novaes E."/>
            <person name="Collevatti R.G."/>
        </authorList>
    </citation>
    <scope>NUCLEOTIDE SEQUENCE [LARGE SCALE GENOMIC DNA]</scope>
    <source>
        <strain evidence="14">cv. UFG-1</strain>
    </source>
</reference>
<evidence type="ECO:0000256" key="9">
    <source>
        <dbReference type="ARBA" id="ARBA00023244"/>
    </source>
</evidence>
<dbReference type="Gene3D" id="3.50.50.60">
    <property type="entry name" value="FAD/NAD(P)-binding domain"/>
    <property type="match status" value="1"/>
</dbReference>
<dbReference type="Proteomes" id="UP000231279">
    <property type="component" value="Unassembled WGS sequence"/>
</dbReference>
<evidence type="ECO:0000313" key="14">
    <source>
        <dbReference type="Proteomes" id="UP000231279"/>
    </source>
</evidence>
<comment type="cofactor">
    <cofactor evidence="11">
        <name>FAD</name>
        <dbReference type="ChEBI" id="CHEBI:57692"/>
    </cofactor>
    <text evidence="11">Binds 1 FAD per subunit.</text>
</comment>
<keyword evidence="8 11" id="KW-0350">Heme biosynthesis</keyword>
<evidence type="ECO:0000256" key="4">
    <source>
        <dbReference type="ARBA" id="ARBA00012867"/>
    </source>
</evidence>
<comment type="pathway">
    <text evidence="2 11">Porphyrin-containing compound metabolism; protoporphyrin-IX biosynthesis; protoporphyrin-IX from protoporphyrinogen-IX: step 1/1.</text>
</comment>
<evidence type="ECO:0000256" key="5">
    <source>
        <dbReference type="ARBA" id="ARBA00022630"/>
    </source>
</evidence>
<evidence type="ECO:0000256" key="8">
    <source>
        <dbReference type="ARBA" id="ARBA00023133"/>
    </source>
</evidence>
<dbReference type="NCBIfam" id="TIGR00562">
    <property type="entry name" value="proto_IX_ox"/>
    <property type="match status" value="1"/>
</dbReference>
<evidence type="ECO:0000256" key="1">
    <source>
        <dbReference type="ARBA" id="ARBA00002600"/>
    </source>
</evidence>
<organism evidence="13 14">
    <name type="scientific">Handroanthus impetiginosus</name>
    <dbReference type="NCBI Taxonomy" id="429701"/>
    <lineage>
        <taxon>Eukaryota</taxon>
        <taxon>Viridiplantae</taxon>
        <taxon>Streptophyta</taxon>
        <taxon>Embryophyta</taxon>
        <taxon>Tracheophyta</taxon>
        <taxon>Spermatophyta</taxon>
        <taxon>Magnoliopsida</taxon>
        <taxon>eudicotyledons</taxon>
        <taxon>Gunneridae</taxon>
        <taxon>Pentapetalae</taxon>
        <taxon>asterids</taxon>
        <taxon>lamiids</taxon>
        <taxon>Lamiales</taxon>
        <taxon>Bignoniaceae</taxon>
        <taxon>Crescentiina</taxon>
        <taxon>Tabebuia alliance</taxon>
        <taxon>Handroanthus</taxon>
    </lineage>
</organism>
<dbReference type="EC" id="1.3.3.4" evidence="4 11"/>
<evidence type="ECO:0000256" key="2">
    <source>
        <dbReference type="ARBA" id="ARBA00005073"/>
    </source>
</evidence>
<comment type="function">
    <text evidence="1 11">Catalyzes the 6-electron oxidation of protoporphyrinogen-IX to form protoporphyrin-IX.</text>
</comment>
<keyword evidence="9 11" id="KW-0627">Porphyrin biosynthesis</keyword>
<evidence type="ECO:0000313" key="13">
    <source>
        <dbReference type="EMBL" id="PIN20107.1"/>
    </source>
</evidence>
<proteinExistence type="inferred from homology"/>
<feature type="domain" description="Amine oxidase" evidence="12">
    <location>
        <begin position="77"/>
        <end position="191"/>
    </location>
</feature>
<dbReference type="PANTHER" id="PTHR42923:SF3">
    <property type="entry name" value="PROTOPORPHYRINOGEN OXIDASE"/>
    <property type="match status" value="1"/>
</dbReference>
<dbReference type="SUPFAM" id="SSF51905">
    <property type="entry name" value="FAD/NAD(P)-binding domain"/>
    <property type="match status" value="1"/>
</dbReference>
<dbReference type="UniPathway" id="UPA00251">
    <property type="reaction ID" value="UER00324"/>
</dbReference>
<comment type="caution">
    <text evidence="13">The sequence shown here is derived from an EMBL/GenBank/DDBJ whole genome shotgun (WGS) entry which is preliminary data.</text>
</comment>
<comment type="subcellular location">
    <subcellularLocation>
        <location evidence="11">Plastid</location>
        <location evidence="11">Chloroplast</location>
    </subcellularLocation>
</comment>
<sequence>MGSFTGAYSHSPAFNSFKPLSPLYSSPPFRKFKILRHEGAIRKIRCSVAGGPAAVSPSSESDNQKPMLDCVIVGAGISGLCIAQALATKHSNSNLMVTEARERVGGNITTVERDGYLWEEGPNSFQPSDPVLTMAVDSGLKDELVLGDPNAPRFVLWNGKLRPVPSKPTDLPFFDLMSFPGKIRAGLGAIGLRPPPPVTGPRGIS</sequence>
<evidence type="ECO:0000256" key="7">
    <source>
        <dbReference type="ARBA" id="ARBA00023002"/>
    </source>
</evidence>
<evidence type="ECO:0000256" key="10">
    <source>
        <dbReference type="ARBA" id="ARBA00047554"/>
    </source>
</evidence>
<keyword evidence="7 11" id="KW-0560">Oxidoreductase</keyword>
<name>A0A2G9HRF6_9LAMI</name>
<dbReference type="GO" id="GO:0009534">
    <property type="term" value="C:chloroplast thylakoid"/>
    <property type="evidence" value="ECO:0007669"/>
    <property type="project" value="TreeGrafter"/>
</dbReference>
<accession>A0A2G9HRF6</accession>
<keyword evidence="6 11" id="KW-0274">FAD</keyword>
<dbReference type="AlphaFoldDB" id="A0A2G9HRF6"/>
<dbReference type="InterPro" id="IPR050464">
    <property type="entry name" value="Zeta_carotene_desat/Oxidored"/>
</dbReference>
<evidence type="ECO:0000256" key="11">
    <source>
        <dbReference type="RuleBase" id="RU367069"/>
    </source>
</evidence>